<comment type="caution">
    <text evidence="3">The sequence shown here is derived from an EMBL/GenBank/DDBJ whole genome shotgun (WGS) entry which is preliminary data.</text>
</comment>
<dbReference type="AlphaFoldDB" id="A0A8T2T2B0"/>
<protein>
    <recommendedName>
        <fullName evidence="2">Integrase catalytic domain-containing protein</fullName>
    </recommendedName>
</protein>
<organism evidence="3 4">
    <name type="scientific">Ceratopteris richardii</name>
    <name type="common">Triangle waterfern</name>
    <dbReference type="NCBI Taxonomy" id="49495"/>
    <lineage>
        <taxon>Eukaryota</taxon>
        <taxon>Viridiplantae</taxon>
        <taxon>Streptophyta</taxon>
        <taxon>Embryophyta</taxon>
        <taxon>Tracheophyta</taxon>
        <taxon>Polypodiopsida</taxon>
        <taxon>Polypodiidae</taxon>
        <taxon>Polypodiales</taxon>
        <taxon>Pteridineae</taxon>
        <taxon>Pteridaceae</taxon>
        <taxon>Parkerioideae</taxon>
        <taxon>Ceratopteris</taxon>
    </lineage>
</organism>
<dbReference type="OrthoDB" id="5421at2759"/>
<evidence type="ECO:0000259" key="2">
    <source>
        <dbReference type="PROSITE" id="PS50994"/>
    </source>
</evidence>
<accession>A0A8T2T2B0</accession>
<dbReference type="PANTHER" id="PTHR47266">
    <property type="entry name" value="ENDONUCLEASE-RELATED"/>
    <property type="match status" value="1"/>
</dbReference>
<dbReference type="Proteomes" id="UP000825935">
    <property type="component" value="Chromosome 16"/>
</dbReference>
<gene>
    <name evidence="3" type="ORF">KP509_16G049400</name>
</gene>
<dbReference type="InterPro" id="IPR036397">
    <property type="entry name" value="RNaseH_sf"/>
</dbReference>
<dbReference type="OMA" id="KQIPEDM"/>
<dbReference type="InterPro" id="IPR012337">
    <property type="entry name" value="RNaseH-like_sf"/>
</dbReference>
<feature type="region of interest" description="Disordered" evidence="1">
    <location>
        <begin position="1"/>
        <end position="30"/>
    </location>
</feature>
<proteinExistence type="predicted"/>
<evidence type="ECO:0000313" key="4">
    <source>
        <dbReference type="Proteomes" id="UP000825935"/>
    </source>
</evidence>
<dbReference type="InterPro" id="IPR052160">
    <property type="entry name" value="Gypsy_RT_Integrase-like"/>
</dbReference>
<sequence>MSDSEDKLKVSLRMSSGDHPQIDGESERVKQIPEDMLRAYVFERQTDWDSYLPLVDFAYNNRPHKVIGMSPFEMNYGMNSNAPSTIGMPKKCHSASEFLANLEANLEIAKAKMKQGADRAKEYVDRKRSL</sequence>
<evidence type="ECO:0000256" key="1">
    <source>
        <dbReference type="SAM" id="MobiDB-lite"/>
    </source>
</evidence>
<keyword evidence="4" id="KW-1185">Reference proteome</keyword>
<dbReference type="Gene3D" id="3.30.420.10">
    <property type="entry name" value="Ribonuclease H-like superfamily/Ribonuclease H"/>
    <property type="match status" value="1"/>
</dbReference>
<dbReference type="SUPFAM" id="SSF53098">
    <property type="entry name" value="Ribonuclease H-like"/>
    <property type="match status" value="1"/>
</dbReference>
<dbReference type="EMBL" id="CM035421">
    <property type="protein sequence ID" value="KAH7387936.1"/>
    <property type="molecule type" value="Genomic_DNA"/>
</dbReference>
<dbReference type="GO" id="GO:0015074">
    <property type="term" value="P:DNA integration"/>
    <property type="evidence" value="ECO:0007669"/>
    <property type="project" value="InterPro"/>
</dbReference>
<reference evidence="3" key="1">
    <citation type="submission" date="2021-08" db="EMBL/GenBank/DDBJ databases">
        <title>WGS assembly of Ceratopteris richardii.</title>
        <authorList>
            <person name="Marchant D.B."/>
            <person name="Chen G."/>
            <person name="Jenkins J."/>
            <person name="Shu S."/>
            <person name="Leebens-Mack J."/>
            <person name="Grimwood J."/>
            <person name="Schmutz J."/>
            <person name="Soltis P."/>
            <person name="Soltis D."/>
            <person name="Chen Z.-H."/>
        </authorList>
    </citation>
    <scope>NUCLEOTIDE SEQUENCE</scope>
    <source>
        <strain evidence="3">Whitten #5841</strain>
        <tissue evidence="3">Leaf</tissue>
    </source>
</reference>
<evidence type="ECO:0000313" key="3">
    <source>
        <dbReference type="EMBL" id="KAH7387936.1"/>
    </source>
</evidence>
<dbReference type="InterPro" id="IPR001584">
    <property type="entry name" value="Integrase_cat-core"/>
</dbReference>
<feature type="compositionally biased region" description="Basic and acidic residues" evidence="1">
    <location>
        <begin position="20"/>
        <end position="30"/>
    </location>
</feature>
<feature type="domain" description="Integrase catalytic" evidence="2">
    <location>
        <begin position="1"/>
        <end position="79"/>
    </location>
</feature>
<dbReference type="GO" id="GO:0003676">
    <property type="term" value="F:nucleic acid binding"/>
    <property type="evidence" value="ECO:0007669"/>
    <property type="project" value="InterPro"/>
</dbReference>
<name>A0A8T2T2B0_CERRI</name>
<dbReference type="PROSITE" id="PS50994">
    <property type="entry name" value="INTEGRASE"/>
    <property type="match status" value="1"/>
</dbReference>